<keyword evidence="9" id="KW-1185">Reference proteome</keyword>
<dbReference type="InterPro" id="IPR020846">
    <property type="entry name" value="MFS_dom"/>
</dbReference>
<organism evidence="8 9">
    <name type="scientific">Oceanobacillus zhaokaii</name>
    <dbReference type="NCBI Taxonomy" id="2052660"/>
    <lineage>
        <taxon>Bacteria</taxon>
        <taxon>Bacillati</taxon>
        <taxon>Bacillota</taxon>
        <taxon>Bacilli</taxon>
        <taxon>Bacillales</taxon>
        <taxon>Bacillaceae</taxon>
        <taxon>Oceanobacillus</taxon>
    </lineage>
</organism>
<accession>A0A345PE60</accession>
<feature type="transmembrane region" description="Helical" evidence="6">
    <location>
        <begin position="156"/>
        <end position="173"/>
    </location>
</feature>
<gene>
    <name evidence="8" type="ORF">CUC15_04775</name>
</gene>
<name>A0A345PE60_9BACI</name>
<dbReference type="PANTHER" id="PTHR42718">
    <property type="entry name" value="MAJOR FACILITATOR SUPERFAMILY MULTIDRUG TRANSPORTER MFSC"/>
    <property type="match status" value="1"/>
</dbReference>
<dbReference type="OrthoDB" id="9807274at2"/>
<feature type="transmembrane region" description="Helical" evidence="6">
    <location>
        <begin position="246"/>
        <end position="264"/>
    </location>
</feature>
<feature type="transmembrane region" description="Helical" evidence="6">
    <location>
        <begin position="445"/>
        <end position="478"/>
    </location>
</feature>
<feature type="transmembrane region" description="Helical" evidence="6">
    <location>
        <begin position="126"/>
        <end position="150"/>
    </location>
</feature>
<dbReference type="PROSITE" id="PS50850">
    <property type="entry name" value="MFS"/>
    <property type="match status" value="1"/>
</dbReference>
<evidence type="ECO:0000256" key="5">
    <source>
        <dbReference type="ARBA" id="ARBA00023136"/>
    </source>
</evidence>
<evidence type="ECO:0000313" key="9">
    <source>
        <dbReference type="Proteomes" id="UP000253908"/>
    </source>
</evidence>
<evidence type="ECO:0000256" key="3">
    <source>
        <dbReference type="ARBA" id="ARBA00022692"/>
    </source>
</evidence>
<evidence type="ECO:0000313" key="8">
    <source>
        <dbReference type="EMBL" id="AXI08290.1"/>
    </source>
</evidence>
<evidence type="ECO:0000256" key="1">
    <source>
        <dbReference type="ARBA" id="ARBA00004651"/>
    </source>
</evidence>
<evidence type="ECO:0000256" key="2">
    <source>
        <dbReference type="ARBA" id="ARBA00022448"/>
    </source>
</evidence>
<dbReference type="Gene3D" id="1.20.1720.10">
    <property type="entry name" value="Multidrug resistance protein D"/>
    <property type="match status" value="1"/>
</dbReference>
<dbReference type="KEGG" id="ocn:CUC15_04775"/>
<proteinExistence type="predicted"/>
<sequence length="492" mass="53162">MGKEYQRVLLTVVDPNAIPQKVGELTKENDLWACSRVILKYWILREQGGSAITDKRKEVILVATMLMGTALVPLNATMVAVALTAMANSFDISLASVSWVVTVYLIVMAAVQPIAGKLGDLYGNRFVFMIGLFLMLGASIACVFSFHLIWLIGFRALLAFGGALTAPNANAIIRQTVPPRRLGEIFGILSFGMGLGTAIGPVIGGLVMSIWGWPSIFWVNVPVIVIAIFSTLYLVPKVQKGPSSSLDVSGSLYLAVVFTLANLLVHGQSVWEYIMMGAALLVSLFFFIRRERNAKAPLIDFSLFRNLSFLSANLSILISNFFMYSTILAIPLILEADFALSSEIIGWVVFIFSMTMALCSMLGGYLADRTEKGKLVFCAFLAMVGVSALYIVFFTNHSLAYLIVVLVMAGISRGIGLTSMKVVALEAVRPEMSGIASGIYSTFRYMGSMVASTLVSLLTGSVSLFVVMLFLTFAGVFVSRGIGKTSVSAGPH</sequence>
<feature type="transmembrane region" description="Helical" evidence="6">
    <location>
        <begin position="270"/>
        <end position="288"/>
    </location>
</feature>
<dbReference type="InterPro" id="IPR036259">
    <property type="entry name" value="MFS_trans_sf"/>
</dbReference>
<comment type="subcellular location">
    <subcellularLocation>
        <location evidence="1">Cell membrane</location>
        <topology evidence="1">Multi-pass membrane protein</topology>
    </subcellularLocation>
</comment>
<keyword evidence="2" id="KW-0813">Transport</keyword>
<evidence type="ECO:0000256" key="4">
    <source>
        <dbReference type="ARBA" id="ARBA00022989"/>
    </source>
</evidence>
<feature type="transmembrane region" description="Helical" evidence="6">
    <location>
        <begin position="185"/>
        <end position="210"/>
    </location>
</feature>
<keyword evidence="3 6" id="KW-0812">Transmembrane</keyword>
<dbReference type="PRINTS" id="PR01036">
    <property type="entry name" value="TCRTETB"/>
</dbReference>
<dbReference type="AlphaFoldDB" id="A0A345PE60"/>
<dbReference type="GO" id="GO:0005886">
    <property type="term" value="C:plasma membrane"/>
    <property type="evidence" value="ECO:0007669"/>
    <property type="project" value="UniProtKB-SubCell"/>
</dbReference>
<dbReference type="PANTHER" id="PTHR42718:SF9">
    <property type="entry name" value="MAJOR FACILITATOR SUPERFAMILY MULTIDRUG TRANSPORTER MFSC"/>
    <property type="match status" value="1"/>
</dbReference>
<feature type="transmembrane region" description="Helical" evidence="6">
    <location>
        <begin position="399"/>
        <end position="424"/>
    </location>
</feature>
<feature type="transmembrane region" description="Helical" evidence="6">
    <location>
        <begin position="216"/>
        <end position="234"/>
    </location>
</feature>
<reference evidence="9" key="1">
    <citation type="submission" date="2017-11" db="EMBL/GenBank/DDBJ databases">
        <authorList>
            <person name="Zhu W."/>
        </authorList>
    </citation>
    <scope>NUCLEOTIDE SEQUENCE [LARGE SCALE GENOMIC DNA]</scope>
    <source>
        <strain evidence="9">160</strain>
    </source>
</reference>
<dbReference type="Gene3D" id="1.20.1250.20">
    <property type="entry name" value="MFS general substrate transporter like domains"/>
    <property type="match status" value="1"/>
</dbReference>
<feature type="transmembrane region" description="Helical" evidence="6">
    <location>
        <begin position="92"/>
        <end position="114"/>
    </location>
</feature>
<feature type="transmembrane region" description="Helical" evidence="6">
    <location>
        <begin position="309"/>
        <end position="332"/>
    </location>
</feature>
<keyword evidence="5 6" id="KW-0472">Membrane</keyword>
<dbReference type="CDD" id="cd17321">
    <property type="entry name" value="MFS_MMR_MDR_like"/>
    <property type="match status" value="1"/>
</dbReference>
<feature type="domain" description="Major facilitator superfamily (MFS) profile" evidence="7">
    <location>
        <begin position="61"/>
        <end position="487"/>
    </location>
</feature>
<dbReference type="SUPFAM" id="SSF103473">
    <property type="entry name" value="MFS general substrate transporter"/>
    <property type="match status" value="1"/>
</dbReference>
<feature type="transmembrane region" description="Helical" evidence="6">
    <location>
        <begin position="344"/>
        <end position="363"/>
    </location>
</feature>
<keyword evidence="4 6" id="KW-1133">Transmembrane helix</keyword>
<dbReference type="EMBL" id="CP024848">
    <property type="protein sequence ID" value="AXI08290.1"/>
    <property type="molecule type" value="Genomic_DNA"/>
</dbReference>
<protein>
    <submittedName>
        <fullName evidence="8">MFS transporter</fullName>
    </submittedName>
</protein>
<feature type="transmembrane region" description="Helical" evidence="6">
    <location>
        <begin position="375"/>
        <end position="393"/>
    </location>
</feature>
<dbReference type="Proteomes" id="UP000253908">
    <property type="component" value="Chromosome"/>
</dbReference>
<dbReference type="Pfam" id="PF07690">
    <property type="entry name" value="MFS_1"/>
    <property type="match status" value="2"/>
</dbReference>
<feature type="transmembrane region" description="Helical" evidence="6">
    <location>
        <begin position="59"/>
        <end position="86"/>
    </location>
</feature>
<evidence type="ECO:0000256" key="6">
    <source>
        <dbReference type="SAM" id="Phobius"/>
    </source>
</evidence>
<dbReference type="GO" id="GO:0022857">
    <property type="term" value="F:transmembrane transporter activity"/>
    <property type="evidence" value="ECO:0007669"/>
    <property type="project" value="InterPro"/>
</dbReference>
<dbReference type="InterPro" id="IPR011701">
    <property type="entry name" value="MFS"/>
</dbReference>
<evidence type="ECO:0000259" key="7">
    <source>
        <dbReference type="PROSITE" id="PS50850"/>
    </source>
</evidence>